<reference evidence="5 6" key="1">
    <citation type="journal article" date="2015" name="Genome Announc.">
        <title>Genome sequence and annotation of Trichoderma parareesei, the ancestor of the cellulase producer Trichoderma reesei.</title>
        <authorList>
            <person name="Yang D."/>
            <person name="Pomraning K."/>
            <person name="Kopchinskiy A."/>
            <person name="Karimi Aghcheh R."/>
            <person name="Atanasova L."/>
            <person name="Chenthamara K."/>
            <person name="Baker S.E."/>
            <person name="Zhang R."/>
            <person name="Shen Q."/>
            <person name="Freitag M."/>
            <person name="Kubicek C.P."/>
            <person name="Druzhinina I.S."/>
        </authorList>
    </citation>
    <scope>NUCLEOTIDE SEQUENCE [LARGE SCALE GENOMIC DNA]</scope>
    <source>
        <strain evidence="5 6">CBS 125925</strain>
    </source>
</reference>
<evidence type="ECO:0000256" key="3">
    <source>
        <dbReference type="PROSITE-ProRule" id="PRU00023"/>
    </source>
</evidence>
<sequence>MTLDRMDEDVVEDVFLQEGLCPTIAEHAAQCNSLFRKYMVLPHIVPDPTIMDDQLARFTLWASNMDVFGPLNVSLDYRLRFSPTVVDIIHQLLDVICDTLASLKPINEPPQTPSRKRQRISVYSESKLTRKDDDDASDSDSDVDEAEENISKITDTIGGTVSRLFRLSNAVRKSAKANRARKLEKYRDDEEANKAVAEMCLYTDCYIRFRFPMAPDSLRSALVEANALRLRRLYYQRSHRRRIDMSVQSPQISPPVIQMPQIKEGAAAVRFAPSVVPKSAIINKTPGQAGPPPVPVTNATTARQTAVGAFYAKSTTEVPRAKSVLVNNKLSFPPIPPTQECPYCGVIIEFKNTSAKSILWNNHVIGDLEPFICTFPHCLEAGLHGTCPLTFESSKAWISHMQNAHGHAWECRAPSHDPITFDQEIQYQKHSIEEHDVPEAHAGTLSNAARRPVHEKVLECPFGDDFHSPESNESSASSAVFSSEGLQLHVAAHMKEIALLTLQKLPNDGDEDAENVDSDQPLNDDGPGLANLRGSMYSILDDGDLDFQDDEEEPADSTWEQREEDISASVTNLNLEDKDDSGMTKLHRAVQAGDQRLVEVLISEGVNLTSRDNGGRTVLHYAAMDQSHGPDIMALILGAGGTAIINLGDDNGQTALHYAAERSLDCVRILSDYDADIHAPDGYGFSPFLWAVIARNTPAVHYMLKTMGADSNSTSADGTSALAWASCQGNDMVSNLLMDYGASTQTLSLTKAAAAGDIAMVELLLNNGRDPNYRDRDGWTAIHWAAEEGHANVVAWLLDYGADVNAASSYGTSPLHCAANGGSIRIMRLLLERGADPLKSTCHGWTALHHAAFVGYSRVVQMLLEDDGVRSNASQQDNHGWSVLHLAVHSRDLATIDALIGVIPEPRALVDESGLTAEEWLDLGPTSYSYKATSNLAFGKSRCCRAVTGLRQAVVTSNVPMAEMFIRKGYGVNGINSGRRTALYYAAKQRMLPMMDLLLENGADPNILPTGRKSWEEFVSDNEVLLRLSQAGYRRQDTDPEVERQIRLALRGRGQSSVPARSVSFAPNEPITPISFRPPPLVPDQSASLTDTHEPNKRQ</sequence>
<evidence type="ECO:0000256" key="2">
    <source>
        <dbReference type="ARBA" id="ARBA00023043"/>
    </source>
</evidence>
<accession>A0A2H2ZPR7</accession>
<feature type="region of interest" description="Disordered" evidence="4">
    <location>
        <begin position="509"/>
        <end position="566"/>
    </location>
</feature>
<dbReference type="InterPro" id="IPR050776">
    <property type="entry name" value="Ank_Repeat/CDKN_Inhibitor"/>
</dbReference>
<dbReference type="EMBL" id="LFMI01000194">
    <property type="protein sequence ID" value="OTA01334.1"/>
    <property type="molecule type" value="Genomic_DNA"/>
</dbReference>
<dbReference type="InterPro" id="IPR036770">
    <property type="entry name" value="Ankyrin_rpt-contain_sf"/>
</dbReference>
<keyword evidence="2 3" id="KW-0040">ANK repeat</keyword>
<dbReference type="PANTHER" id="PTHR24201">
    <property type="entry name" value="ANK_REP_REGION DOMAIN-CONTAINING PROTEIN"/>
    <property type="match status" value="1"/>
</dbReference>
<dbReference type="SUPFAM" id="SSF48403">
    <property type="entry name" value="Ankyrin repeat"/>
    <property type="match status" value="2"/>
</dbReference>
<dbReference type="Proteomes" id="UP000219286">
    <property type="component" value="Unassembled WGS sequence"/>
</dbReference>
<dbReference type="SMART" id="SM00248">
    <property type="entry name" value="ANK"/>
    <property type="match status" value="11"/>
</dbReference>
<dbReference type="OrthoDB" id="20872at2759"/>
<feature type="compositionally biased region" description="Acidic residues" evidence="4">
    <location>
        <begin position="134"/>
        <end position="147"/>
    </location>
</feature>
<dbReference type="Gene3D" id="1.25.40.20">
    <property type="entry name" value="Ankyrin repeat-containing domain"/>
    <property type="match status" value="4"/>
</dbReference>
<feature type="repeat" description="ANK" evidence="3">
    <location>
        <begin position="581"/>
        <end position="613"/>
    </location>
</feature>
<feature type="repeat" description="ANK" evidence="3">
    <location>
        <begin position="777"/>
        <end position="809"/>
    </location>
</feature>
<feature type="repeat" description="ANK" evidence="3">
    <location>
        <begin position="843"/>
        <end position="865"/>
    </location>
</feature>
<feature type="repeat" description="ANK" evidence="3">
    <location>
        <begin position="810"/>
        <end position="836"/>
    </location>
</feature>
<feature type="compositionally biased region" description="Acidic residues" evidence="4">
    <location>
        <begin position="541"/>
        <end position="555"/>
    </location>
</feature>
<organism evidence="5 6">
    <name type="scientific">Trichoderma parareesei</name>
    <name type="common">Filamentous fungus</name>
    <dbReference type="NCBI Taxonomy" id="858221"/>
    <lineage>
        <taxon>Eukaryota</taxon>
        <taxon>Fungi</taxon>
        <taxon>Dikarya</taxon>
        <taxon>Ascomycota</taxon>
        <taxon>Pezizomycotina</taxon>
        <taxon>Sordariomycetes</taxon>
        <taxon>Hypocreomycetidae</taxon>
        <taxon>Hypocreales</taxon>
        <taxon>Hypocreaceae</taxon>
        <taxon>Trichoderma</taxon>
    </lineage>
</organism>
<name>A0A2H2ZPR7_TRIPA</name>
<feature type="region of interest" description="Disordered" evidence="4">
    <location>
        <begin position="104"/>
        <end position="147"/>
    </location>
</feature>
<comment type="caution">
    <text evidence="5">The sequence shown here is derived from an EMBL/GenBank/DDBJ whole genome shotgun (WGS) entry which is preliminary data.</text>
</comment>
<dbReference type="AlphaFoldDB" id="A0A2H2ZPR7"/>
<dbReference type="InterPro" id="IPR002110">
    <property type="entry name" value="Ankyrin_rpt"/>
</dbReference>
<evidence type="ECO:0000313" key="6">
    <source>
        <dbReference type="Proteomes" id="UP000219286"/>
    </source>
</evidence>
<keyword evidence="1" id="KW-0677">Repeat</keyword>
<gene>
    <name evidence="5" type="ORF">A9Z42_0016570</name>
</gene>
<dbReference type="Pfam" id="PF00023">
    <property type="entry name" value="Ank"/>
    <property type="match status" value="1"/>
</dbReference>
<dbReference type="Pfam" id="PF12796">
    <property type="entry name" value="Ank_2"/>
    <property type="match status" value="3"/>
</dbReference>
<feature type="region of interest" description="Disordered" evidence="4">
    <location>
        <begin position="1051"/>
        <end position="1099"/>
    </location>
</feature>
<proteinExistence type="predicted"/>
<protein>
    <submittedName>
        <fullName evidence="5">Uncharacterized protein</fullName>
    </submittedName>
</protein>
<dbReference type="PROSITE" id="PS50088">
    <property type="entry name" value="ANK_REPEAT"/>
    <property type="match status" value="6"/>
</dbReference>
<dbReference type="PRINTS" id="PR01415">
    <property type="entry name" value="ANKYRIN"/>
</dbReference>
<keyword evidence="6" id="KW-1185">Reference proteome</keyword>
<evidence type="ECO:0000256" key="4">
    <source>
        <dbReference type="SAM" id="MobiDB-lite"/>
    </source>
</evidence>
<evidence type="ECO:0000256" key="1">
    <source>
        <dbReference type="ARBA" id="ARBA00022737"/>
    </source>
</evidence>
<feature type="repeat" description="ANK" evidence="3">
    <location>
        <begin position="744"/>
        <end position="776"/>
    </location>
</feature>
<dbReference type="PROSITE" id="PS50297">
    <property type="entry name" value="ANK_REP_REGION"/>
    <property type="match status" value="5"/>
</dbReference>
<evidence type="ECO:0000313" key="5">
    <source>
        <dbReference type="EMBL" id="OTA01334.1"/>
    </source>
</evidence>
<feature type="repeat" description="ANK" evidence="3">
    <location>
        <begin position="978"/>
        <end position="1010"/>
    </location>
</feature>